<evidence type="ECO:0000313" key="10">
    <source>
        <dbReference type="EMBL" id="MCP8898750.1"/>
    </source>
</evidence>
<evidence type="ECO:0000256" key="3">
    <source>
        <dbReference type="ARBA" id="ARBA00007725"/>
    </source>
</evidence>
<comment type="function">
    <text evidence="1">Part of the ABC transporter complex LptBFG involved in the translocation of lipopolysaccharide (LPS) from the inner membrane to the outer membrane.</text>
</comment>
<dbReference type="GO" id="GO:0055085">
    <property type="term" value="P:transmembrane transport"/>
    <property type="evidence" value="ECO:0007669"/>
    <property type="project" value="InterPro"/>
</dbReference>
<gene>
    <name evidence="10" type="primary">lptG</name>
    <name evidence="10" type="ORF">M6D89_05490</name>
</gene>
<dbReference type="Proteomes" id="UP001139319">
    <property type="component" value="Unassembled WGS sequence"/>
</dbReference>
<dbReference type="NCBIfam" id="TIGR04408">
    <property type="entry name" value="LptG_lptG"/>
    <property type="match status" value="1"/>
</dbReference>
<reference evidence="10" key="1">
    <citation type="submission" date="2022-05" db="EMBL/GenBank/DDBJ databases">
        <authorList>
            <person name="Sun H.-N."/>
        </authorList>
    </citation>
    <scope>NUCLEOTIDE SEQUENCE</scope>
    <source>
        <strain evidence="10">HB14</strain>
    </source>
</reference>
<dbReference type="AlphaFoldDB" id="A0A9X2HV36"/>
<feature type="transmembrane region" description="Helical" evidence="9">
    <location>
        <begin position="12"/>
        <end position="33"/>
    </location>
</feature>
<feature type="transmembrane region" description="Helical" evidence="9">
    <location>
        <begin position="63"/>
        <end position="81"/>
    </location>
</feature>
<evidence type="ECO:0000256" key="1">
    <source>
        <dbReference type="ARBA" id="ARBA00002265"/>
    </source>
</evidence>
<evidence type="ECO:0000313" key="11">
    <source>
        <dbReference type="Proteomes" id="UP001139319"/>
    </source>
</evidence>
<feature type="transmembrane region" description="Helical" evidence="9">
    <location>
        <begin position="93"/>
        <end position="116"/>
    </location>
</feature>
<dbReference type="InterPro" id="IPR030923">
    <property type="entry name" value="LptG"/>
</dbReference>
<dbReference type="RefSeq" id="WP_253967019.1">
    <property type="nucleotide sequence ID" value="NZ_JAMFTH010000001.1"/>
</dbReference>
<keyword evidence="7 9" id="KW-0472">Membrane</keyword>
<dbReference type="InterPro" id="IPR005495">
    <property type="entry name" value="LptG/LptF_permease"/>
</dbReference>
<dbReference type="EMBL" id="JAMFTH010000001">
    <property type="protein sequence ID" value="MCP8898750.1"/>
    <property type="molecule type" value="Genomic_DNA"/>
</dbReference>
<dbReference type="PANTHER" id="PTHR33529">
    <property type="entry name" value="SLR0882 PROTEIN-RELATED"/>
    <property type="match status" value="1"/>
</dbReference>
<keyword evidence="11" id="KW-1185">Reference proteome</keyword>
<dbReference type="GO" id="GO:0015920">
    <property type="term" value="P:lipopolysaccharide transport"/>
    <property type="evidence" value="ECO:0007669"/>
    <property type="project" value="TreeGrafter"/>
</dbReference>
<keyword evidence="6 9" id="KW-1133">Transmembrane helix</keyword>
<evidence type="ECO:0000256" key="5">
    <source>
        <dbReference type="ARBA" id="ARBA00022692"/>
    </source>
</evidence>
<feature type="transmembrane region" description="Helical" evidence="9">
    <location>
        <begin position="272"/>
        <end position="290"/>
    </location>
</feature>
<comment type="subcellular location">
    <subcellularLocation>
        <location evidence="2">Cell membrane</location>
        <topology evidence="2">Multi-pass membrane protein</topology>
    </subcellularLocation>
</comment>
<dbReference type="GO" id="GO:0043190">
    <property type="term" value="C:ATP-binding cassette (ABC) transporter complex"/>
    <property type="evidence" value="ECO:0007669"/>
    <property type="project" value="InterPro"/>
</dbReference>
<sequence length="353" mass="39169">MKVLNRYIFRQIFSSVLVVLLLVLSLDFIGKIIDQLDSLRAGYTFTEMLIYISWSIPASVYEFMPYAVLVGCLIGLGALAGNSELVVARAAGVSILQIAWMALKSVLVFILLALLLGEYVVPYAEQTAQSRRALALGYSTEDQARRGVWHREADDFILFSVVQPDGTLFGITRYHFQDGKLVRASNTKKAVYQNGRWNESNVDVTYFTDSNELTTERIDEQVWNTELTPALLNIVSMEPGSLSISNLHNYSEYLADQNLHNGEYALAFWQKALQPLATISLMLIAISFVFGPLRQVSMGQKIFTGVAFGIGFQLVQSLLGPSSVVFGFSPLVAVLIPIALCYCVGFYLLKRAG</sequence>
<keyword evidence="4" id="KW-1003">Cell membrane</keyword>
<comment type="caution">
    <text evidence="10">The sequence shown here is derived from an EMBL/GenBank/DDBJ whole genome shotgun (WGS) entry which is preliminary data.</text>
</comment>
<evidence type="ECO:0000256" key="2">
    <source>
        <dbReference type="ARBA" id="ARBA00004651"/>
    </source>
</evidence>
<organism evidence="10 11">
    <name type="scientific">Gilvimarinus xylanilyticus</name>
    <dbReference type="NCBI Taxonomy" id="2944139"/>
    <lineage>
        <taxon>Bacteria</taxon>
        <taxon>Pseudomonadati</taxon>
        <taxon>Pseudomonadota</taxon>
        <taxon>Gammaproteobacteria</taxon>
        <taxon>Cellvibrionales</taxon>
        <taxon>Cellvibrionaceae</taxon>
        <taxon>Gilvimarinus</taxon>
    </lineage>
</organism>
<proteinExistence type="inferred from homology"/>
<name>A0A9X2HV36_9GAMM</name>
<comment type="similarity">
    <text evidence="3">Belongs to the LptF/LptG family.</text>
</comment>
<dbReference type="PANTHER" id="PTHR33529:SF2">
    <property type="entry name" value="LIPOPOLYSACCHARIDE EXPORT SYSTEM PERMEASE PROTEIN LPTG"/>
    <property type="match status" value="1"/>
</dbReference>
<accession>A0A9X2HV36</accession>
<evidence type="ECO:0000256" key="6">
    <source>
        <dbReference type="ARBA" id="ARBA00022989"/>
    </source>
</evidence>
<evidence type="ECO:0000256" key="9">
    <source>
        <dbReference type="SAM" id="Phobius"/>
    </source>
</evidence>
<keyword evidence="5 9" id="KW-0812">Transmembrane</keyword>
<evidence type="ECO:0000256" key="4">
    <source>
        <dbReference type="ARBA" id="ARBA00022475"/>
    </source>
</evidence>
<dbReference type="Pfam" id="PF03739">
    <property type="entry name" value="LptF_LptG"/>
    <property type="match status" value="1"/>
</dbReference>
<reference evidence="10" key="2">
    <citation type="submission" date="2023-01" db="EMBL/GenBank/DDBJ databases">
        <title>Gilvimarinus xylanilyticus HB14 isolated from Caulerpa lentillifera aquaculture base in Hainan, China.</title>
        <authorList>
            <person name="Zhang Y.-J."/>
        </authorList>
    </citation>
    <scope>NUCLEOTIDE SEQUENCE</scope>
    <source>
        <strain evidence="10">HB14</strain>
    </source>
</reference>
<protein>
    <submittedName>
        <fullName evidence="10">LPS export ABC transporter permease LptG</fullName>
    </submittedName>
</protein>
<comment type="subunit">
    <text evidence="8">Component of the lipopolysaccharide transport and assembly complex. The LptBFG transporter is composed of two ATP-binding proteins (LptB) and two transmembrane proteins (LptF and LptG).</text>
</comment>
<feature type="transmembrane region" description="Helical" evidence="9">
    <location>
        <begin position="325"/>
        <end position="349"/>
    </location>
</feature>
<evidence type="ECO:0000256" key="8">
    <source>
        <dbReference type="ARBA" id="ARBA00026081"/>
    </source>
</evidence>
<evidence type="ECO:0000256" key="7">
    <source>
        <dbReference type="ARBA" id="ARBA00023136"/>
    </source>
</evidence>